<dbReference type="PRINTS" id="PR00313">
    <property type="entry name" value="CABNDNGRPT"/>
</dbReference>
<keyword evidence="2" id="KW-0964">Secreted</keyword>
<evidence type="ECO:0000256" key="4">
    <source>
        <dbReference type="SAM" id="MobiDB-lite"/>
    </source>
</evidence>
<organism evidence="5 6">
    <name type="scientific">Parashewanella spongiae</name>
    <dbReference type="NCBI Taxonomy" id="342950"/>
    <lineage>
        <taxon>Bacteria</taxon>
        <taxon>Pseudomonadati</taxon>
        <taxon>Pseudomonadota</taxon>
        <taxon>Gammaproteobacteria</taxon>
        <taxon>Alteromonadales</taxon>
        <taxon>Shewanellaceae</taxon>
        <taxon>Parashewanella</taxon>
    </lineage>
</organism>
<proteinExistence type="predicted"/>
<dbReference type="Pfam" id="PF00353">
    <property type="entry name" value="HemolysinCabind"/>
    <property type="match status" value="8"/>
</dbReference>
<feature type="compositionally biased region" description="Polar residues" evidence="4">
    <location>
        <begin position="1499"/>
        <end position="1509"/>
    </location>
</feature>
<comment type="caution">
    <text evidence="5">The sequence shown here is derived from an EMBL/GenBank/DDBJ whole genome shotgun (WGS) entry which is preliminary data.</text>
</comment>
<accession>A0A3A6U2E0</accession>
<dbReference type="InterPro" id="IPR011049">
    <property type="entry name" value="Serralysin-like_metalloprot_C"/>
</dbReference>
<evidence type="ECO:0000256" key="2">
    <source>
        <dbReference type="ARBA" id="ARBA00022525"/>
    </source>
</evidence>
<evidence type="ECO:0000256" key="3">
    <source>
        <dbReference type="ARBA" id="ARBA00022837"/>
    </source>
</evidence>
<dbReference type="InterPro" id="IPR018511">
    <property type="entry name" value="Hemolysin-typ_Ca-bd_CS"/>
</dbReference>
<dbReference type="RefSeq" id="WP_121852869.1">
    <property type="nucleotide sequence ID" value="NZ_CP037952.1"/>
</dbReference>
<dbReference type="Gene3D" id="2.150.10.10">
    <property type="entry name" value="Serralysin-like metalloprotease, C-terminal"/>
    <property type="match status" value="4"/>
</dbReference>
<dbReference type="OrthoDB" id="1676884at2"/>
<dbReference type="InterPro" id="IPR050557">
    <property type="entry name" value="RTX_toxin/Mannuronan_C5-epim"/>
</dbReference>
<evidence type="ECO:0000313" key="6">
    <source>
        <dbReference type="Proteomes" id="UP000273022"/>
    </source>
</evidence>
<feature type="compositionally biased region" description="Basic and acidic residues" evidence="4">
    <location>
        <begin position="618"/>
        <end position="627"/>
    </location>
</feature>
<dbReference type="GO" id="GO:0005509">
    <property type="term" value="F:calcium ion binding"/>
    <property type="evidence" value="ECO:0007669"/>
    <property type="project" value="InterPro"/>
</dbReference>
<evidence type="ECO:0000256" key="1">
    <source>
        <dbReference type="ARBA" id="ARBA00004613"/>
    </source>
</evidence>
<dbReference type="PANTHER" id="PTHR38340">
    <property type="entry name" value="S-LAYER PROTEIN"/>
    <property type="match status" value="1"/>
</dbReference>
<reference evidence="5 6" key="1">
    <citation type="submission" date="2018-09" db="EMBL/GenBank/DDBJ databases">
        <title>Phylogeny of the Shewanellaceae, and recommendation for two new genera, Pseudoshewanella and Parashewanella.</title>
        <authorList>
            <person name="Wang G."/>
        </authorList>
    </citation>
    <scope>NUCLEOTIDE SEQUENCE [LARGE SCALE GENOMIC DNA]</scope>
    <source>
        <strain evidence="5 6">KCTC 22492</strain>
    </source>
</reference>
<dbReference type="SUPFAM" id="SSF51120">
    <property type="entry name" value="beta-Roll"/>
    <property type="match status" value="5"/>
</dbReference>
<comment type="subcellular location">
    <subcellularLocation>
        <location evidence="1">Secreted</location>
    </subcellularLocation>
</comment>
<gene>
    <name evidence="5" type="ORF">D5R81_06620</name>
</gene>
<protein>
    <submittedName>
        <fullName evidence="5">Uncharacterized protein</fullName>
    </submittedName>
</protein>
<dbReference type="EMBL" id="QYYH01000030">
    <property type="protein sequence ID" value="RJY18177.1"/>
    <property type="molecule type" value="Genomic_DNA"/>
</dbReference>
<dbReference type="PROSITE" id="PS00330">
    <property type="entry name" value="HEMOLYSIN_CALCIUM"/>
    <property type="match status" value="8"/>
</dbReference>
<feature type="compositionally biased region" description="Basic and acidic residues" evidence="4">
    <location>
        <begin position="598"/>
        <end position="608"/>
    </location>
</feature>
<dbReference type="Proteomes" id="UP000273022">
    <property type="component" value="Unassembled WGS sequence"/>
</dbReference>
<feature type="region of interest" description="Disordered" evidence="4">
    <location>
        <begin position="1488"/>
        <end position="1509"/>
    </location>
</feature>
<keyword evidence="6" id="KW-1185">Reference proteome</keyword>
<dbReference type="InterPro" id="IPR001343">
    <property type="entry name" value="Hemolysn_Ca-bd"/>
</dbReference>
<name>A0A3A6U2E0_9GAMM</name>
<feature type="region of interest" description="Disordered" evidence="4">
    <location>
        <begin position="592"/>
        <end position="677"/>
    </location>
</feature>
<dbReference type="PANTHER" id="PTHR38340:SF1">
    <property type="entry name" value="S-LAYER PROTEIN"/>
    <property type="match status" value="1"/>
</dbReference>
<sequence>MTSQTNNLQGEQLVDVLNSEISETTTNDMIATFVAKYQKFLSQKLVEARTNKTEVNITSNDLVSLLTDAATEVGVENGSAVINELIEDPSIKSILDSFLADPSTSAQQESDSLLKDFDDVVNFEDNVDVSNIDTSEFNTTALDFAQTQLSSLGSIASGTYSEIGNAKRGLVSHQYNKYLNILKDPDVADTFKDIAFEKIVSDTGTLRHLTLLARDSSVDLNYRGAAYRTIMANFKRHGVKDGILNTIGSKVSDTVYDSEIVGSDVLQKIGKKILGDTPPEWLYERSGDSRIVGASTELEFVATPVSALTGIGTGAVSAVSGIYGAATSGLLATEAQGHERAQAILGSVAGGTSFLRGIYSITDTIATQIAKRGGTGTVTKVASFLSTTATKTAGGLTSTSRLTKAASGFGIAVGSALAIGTGVTAITMASLDADAARRSGNHGRAAMYGIQATLDSIGLVLDVVSLVADFLPPIGTVVSAVLDIINLGIAGLSTLFGALADLVDTRSDEEKSEQALDALIASEAFTQQIDSLASDFKEQGYDVFEYIVDAENTGTTEGDADGSEIDRTITRYLTDEAQRLNEDNNARKAIVDASSSGRELDGGNKDDFIDGGQGADTIRGHKGDDILRGGSGQDSIFGGEGDDDLSGGSGADSLFGGPGNDTLRGTPGTDRIIDGGEGDDTFVLENLSSTLFPVLRYSHADRIKVTQQSSSGTSRHSSGFSEIFTLMGSEINLQDEKAYYRFTPDFKALQKHGLLDSYSFNGTGDNKVRGPIVQNADRLLGLDSQHWTEIGSGNAIYDVAQTEKLQVLYTHQIDSRGNIVGLKYQTDIKNSNLRNQRNTKQFFVTDGADIFVAVKQGDELTWFNTGKTVQPILAHYSDTLFDDGFDGRAKIRVSRGGRTYNIQNPDYGSININPTQLLAFIIHNGYVGTTIQDVETIIADTDGTYRENHALNANTVVQGSNKDEAIRIKLDSTVNAAGGNDTIVIQDAKGDITQRLSVDGGAGEDTLRINSGSDVTVTLSDPDSDSTSSSYITGVENIMSDSGNDTLTGNRLANVIAGSEGNDTINAGDGNDVISGGIGLDTIDGGLGSDTLNYSLENNTTLNASGVRVSLEDGETYDNAHHFGEGLLDRFENIENVFGTRFNDRIVGDSADNTLGGGAGNDRIFGHGGSDFLLGGSGDDTLTAGYANETTPITEQKASYFSGGLGSDTIIGDGGGDTVSYSIDKEDAKLAHRIILGEEGVYGSTQSSSTLQTSRTGQAVDPVATRSQFTDNDKLLNIDNVIGGEKDDYIVGNSQSNVLNGADGNDRILAGEGADSVYLSSGNDVLSGGGGQDTLIVDTKKHAHFIDLEEGTARNSASFAERYSIDGYTIGKLKKGDVVTIELTNDDGSTYSEDFTLKGNLAAWAWPTFINRQINESSTLSKFILGTQLNSGYRDYVTLLNNWEGSGVRLLINGEDKSSKLYSISSKALPKESAIASLDSFESVDASQTNRHADIRGTQGDNVIKSGSGSDYLEGKAGDDQLLAGAGDDTVYAGADNDSILGGAGRDNLYGESGTDLILGGEGDDNIFGGTESDVLYGGLGNDVIKGGEGNDYLFADGGSDVLKGGAGDDTYTIFENSKYSHIEDNEGKSNLTFEGIRKQDIEIQFTDSTSPTGHNNQMYFVDRHSGNVLVGITLIRSVEELVHYQNESNVFNLLVKANLSTLGTVSFSDGELSGADLHSFIVEQSLPAIERLSWDQGARTFGINNPAETQGDQSYTFTGGNLQVQDINGTDSLNVENLDHVSFFREGNDLKIFDLDGIGQFDSAKTDHSITLLDYFGEGEIESISLTESNQTLSSDDVSRLVQATSQFLAEHGVSDIGSADISEYRDELINLTTTTLG</sequence>
<evidence type="ECO:0000313" key="5">
    <source>
        <dbReference type="EMBL" id="RJY18177.1"/>
    </source>
</evidence>
<keyword evidence="3" id="KW-0106">Calcium</keyword>
<dbReference type="GO" id="GO:0005576">
    <property type="term" value="C:extracellular region"/>
    <property type="evidence" value="ECO:0007669"/>
    <property type="project" value="UniProtKB-SubCell"/>
</dbReference>